<keyword evidence="1" id="KW-0472">Membrane</keyword>
<proteinExistence type="predicted"/>
<dbReference type="Pfam" id="PF19656">
    <property type="entry name" value="DUF6159"/>
    <property type="match status" value="1"/>
</dbReference>
<evidence type="ECO:0008006" key="3">
    <source>
        <dbReference type="Google" id="ProtNLM"/>
    </source>
</evidence>
<reference evidence="2" key="1">
    <citation type="submission" date="2018-05" db="EMBL/GenBank/DDBJ databases">
        <authorList>
            <person name="Lanie J.A."/>
            <person name="Ng W.-L."/>
            <person name="Kazmierczak K.M."/>
            <person name="Andrzejewski T.M."/>
            <person name="Davidsen T.M."/>
            <person name="Wayne K.J."/>
            <person name="Tettelin H."/>
            <person name="Glass J.I."/>
            <person name="Rusch D."/>
            <person name="Podicherti R."/>
            <person name="Tsui H.-C.T."/>
            <person name="Winkler M.E."/>
        </authorList>
    </citation>
    <scope>NUCLEOTIDE SEQUENCE</scope>
</reference>
<feature type="transmembrane region" description="Helical" evidence="1">
    <location>
        <begin position="64"/>
        <end position="93"/>
    </location>
</feature>
<evidence type="ECO:0000256" key="1">
    <source>
        <dbReference type="SAM" id="Phobius"/>
    </source>
</evidence>
<organism evidence="2">
    <name type="scientific">marine metagenome</name>
    <dbReference type="NCBI Taxonomy" id="408172"/>
    <lineage>
        <taxon>unclassified sequences</taxon>
        <taxon>metagenomes</taxon>
        <taxon>ecological metagenomes</taxon>
    </lineage>
</organism>
<feature type="transmembrane region" description="Helical" evidence="1">
    <location>
        <begin position="140"/>
        <end position="166"/>
    </location>
</feature>
<feature type="transmembrane region" description="Helical" evidence="1">
    <location>
        <begin position="220"/>
        <end position="243"/>
    </location>
</feature>
<feature type="transmembrane region" description="Helical" evidence="1">
    <location>
        <begin position="190"/>
        <end position="214"/>
    </location>
</feature>
<feature type="transmembrane region" description="Helical" evidence="1">
    <location>
        <begin position="114"/>
        <end position="134"/>
    </location>
</feature>
<evidence type="ECO:0000313" key="2">
    <source>
        <dbReference type="EMBL" id="SVA11975.1"/>
    </source>
</evidence>
<sequence length="276" mass="28444">MGRISNTIALAKVSWRVLRKDRELLVIPVLSFLASIAALALIWLPTLSAVDTSGLAGKSEDPGAILLVVGVITAMVLSIVSVFFNGALVAGAYERLSGGDPTVRSALGRAVSRLPGLLPWAILTGTVGLVLQAARERAGWLGRFVVNMVGMAWETATFLVVPAVVIDDHSAVSGLKASASLLKRTWGENIAARVGFGLLGFIAIIPAVVVVAAAGALGGAALVLGILVAVPYVALLVVVLTALNAVFQTALYLYATTGSIPTGFADSNLQASFSTR</sequence>
<dbReference type="EMBL" id="UINC01004123">
    <property type="protein sequence ID" value="SVA11975.1"/>
    <property type="molecule type" value="Genomic_DNA"/>
</dbReference>
<gene>
    <name evidence="2" type="ORF">METZ01_LOCUS64829</name>
</gene>
<keyword evidence="1" id="KW-1133">Transmembrane helix</keyword>
<keyword evidence="1" id="KW-0812">Transmembrane</keyword>
<dbReference type="AlphaFoldDB" id="A0A381T724"/>
<dbReference type="InterPro" id="IPR046157">
    <property type="entry name" value="DUF6159"/>
</dbReference>
<accession>A0A381T724</accession>
<protein>
    <recommendedName>
        <fullName evidence="3">Glycerophosphoryl diester phosphodiesterase membrane domain-containing protein</fullName>
    </recommendedName>
</protein>
<name>A0A381T724_9ZZZZ</name>
<feature type="transmembrane region" description="Helical" evidence="1">
    <location>
        <begin position="24"/>
        <end position="44"/>
    </location>
</feature>